<organism evidence="1 2">
    <name type="scientific">Mycobacterium paraterrae</name>
    <dbReference type="NCBI Taxonomy" id="577492"/>
    <lineage>
        <taxon>Bacteria</taxon>
        <taxon>Bacillati</taxon>
        <taxon>Actinomycetota</taxon>
        <taxon>Actinomycetes</taxon>
        <taxon>Mycobacteriales</taxon>
        <taxon>Mycobacteriaceae</taxon>
        <taxon>Mycobacterium</taxon>
    </lineage>
</organism>
<dbReference type="RefSeq" id="WP_240262374.1">
    <property type="nucleotide sequence ID" value="NZ_CP092488.2"/>
</dbReference>
<sequence length="48" mass="5135">MPFLPAICVGDGLAVTLEVGEATADDIIADDVEVAAELDEELLELFDW</sequence>
<gene>
    <name evidence="1" type="ORF">MKK62_04660</name>
</gene>
<reference evidence="1" key="1">
    <citation type="submission" date="2022-08" db="EMBL/GenBank/DDBJ databases">
        <title>Whole genome sequencing of non-tuberculosis mycobacteria type-strains.</title>
        <authorList>
            <person name="Igarashi Y."/>
            <person name="Osugi A."/>
            <person name="Mitarai S."/>
        </authorList>
    </citation>
    <scope>NUCLEOTIDE SEQUENCE</scope>
    <source>
        <strain evidence="1">DSM 45127</strain>
    </source>
</reference>
<accession>A0ABY3VR64</accession>
<name>A0ABY3VR64_9MYCO</name>
<proteinExistence type="predicted"/>
<protein>
    <submittedName>
        <fullName evidence="1">Uncharacterized protein</fullName>
    </submittedName>
</protein>
<evidence type="ECO:0000313" key="1">
    <source>
        <dbReference type="EMBL" id="UMB70611.1"/>
    </source>
</evidence>
<evidence type="ECO:0000313" key="2">
    <source>
        <dbReference type="Proteomes" id="UP001055336"/>
    </source>
</evidence>
<dbReference type="EMBL" id="CP092488">
    <property type="protein sequence ID" value="UMB70611.1"/>
    <property type="molecule type" value="Genomic_DNA"/>
</dbReference>
<dbReference type="Proteomes" id="UP001055336">
    <property type="component" value="Chromosome"/>
</dbReference>
<keyword evidence="2" id="KW-1185">Reference proteome</keyword>